<sequence length="366" mass="36778">MSKRWGVAGVVAALVIVAGAGWPGGSATARATPGLAASPTPYPTASPTPYPTGGPEFVYVANAHGPVTAYPTGSTGAVSPVRQLADPGDPNTYWGPWGIAFDISGNAYAQSFLSDATTFVYSPGATTPGRMFRVAGPDSRAVAVDTAGYAYVTTGQAETAISVAAPGARGTAANLYTVPEVRRIPLDEGFHPWPGVLTTDTSGHVIAAVVRSNGNAVEFFTGGPSGSATPVRVIAGPHTGLGSCSSTCDQLAVAYSAFTGRLYVAVSQGQQTRINVYAGNASGDAAPVRVISGPATGLAGKVVTGIAGSQVDGTIYVLTKAAAFNSPGSILAFDRLAGGNTPPRRTFTDSGTGLLDGLGIAVSFVH</sequence>
<name>A0A5J5K6F2_9ACTN</name>
<reference evidence="1 2" key="1">
    <citation type="submission" date="2019-09" db="EMBL/GenBank/DDBJ databases">
        <title>Screening of Novel Bioactive Compounds from Soil-Associated.</title>
        <authorList>
            <person name="Gong X."/>
        </authorList>
    </citation>
    <scope>NUCLEOTIDE SEQUENCE [LARGE SCALE GENOMIC DNA]</scope>
    <source>
        <strain evidence="1 2">Gxj-6</strain>
    </source>
</reference>
<dbReference type="RefSeq" id="WP_225311156.1">
    <property type="nucleotide sequence ID" value="NZ_VYTZ01000002.1"/>
</dbReference>
<dbReference type="Proteomes" id="UP000327011">
    <property type="component" value="Unassembled WGS sequence"/>
</dbReference>
<dbReference type="AlphaFoldDB" id="A0A5J5K6F2"/>
<accession>A0A5J5K6F2</accession>
<gene>
    <name evidence="1" type="ORF">F5972_04170</name>
</gene>
<dbReference type="SUPFAM" id="SSF50956">
    <property type="entry name" value="Thermostable phytase (3-phytase)"/>
    <property type="match status" value="1"/>
</dbReference>
<evidence type="ECO:0000313" key="1">
    <source>
        <dbReference type="EMBL" id="KAA9380380.1"/>
    </source>
</evidence>
<evidence type="ECO:0008006" key="3">
    <source>
        <dbReference type="Google" id="ProtNLM"/>
    </source>
</evidence>
<protein>
    <recommendedName>
        <fullName evidence="3">Lactonase family protein</fullName>
    </recommendedName>
</protein>
<keyword evidence="2" id="KW-1185">Reference proteome</keyword>
<evidence type="ECO:0000313" key="2">
    <source>
        <dbReference type="Proteomes" id="UP000327011"/>
    </source>
</evidence>
<proteinExistence type="predicted"/>
<comment type="caution">
    <text evidence="1">The sequence shown here is derived from an EMBL/GenBank/DDBJ whole genome shotgun (WGS) entry which is preliminary data.</text>
</comment>
<dbReference type="EMBL" id="VYTZ01000002">
    <property type="protein sequence ID" value="KAA9380380.1"/>
    <property type="molecule type" value="Genomic_DNA"/>
</dbReference>
<dbReference type="SUPFAM" id="SSF63825">
    <property type="entry name" value="YWTD domain"/>
    <property type="match status" value="1"/>
</dbReference>
<organism evidence="1 2">
    <name type="scientific">Microbispora cellulosiformans</name>
    <dbReference type="NCBI Taxonomy" id="2614688"/>
    <lineage>
        <taxon>Bacteria</taxon>
        <taxon>Bacillati</taxon>
        <taxon>Actinomycetota</taxon>
        <taxon>Actinomycetes</taxon>
        <taxon>Streptosporangiales</taxon>
        <taxon>Streptosporangiaceae</taxon>
        <taxon>Microbispora</taxon>
    </lineage>
</organism>